<dbReference type="Gene3D" id="2.60.40.10">
    <property type="entry name" value="Immunoglobulins"/>
    <property type="match status" value="5"/>
</dbReference>
<proteinExistence type="predicted"/>
<accession>A0A553P4F1</accession>
<dbReference type="SUPFAM" id="SSF48726">
    <property type="entry name" value="Immunoglobulin"/>
    <property type="match status" value="4"/>
</dbReference>
<feature type="chain" id="PRO_5022068905" description="Ig-like domain-containing protein" evidence="8">
    <location>
        <begin position="24"/>
        <end position="691"/>
    </location>
</feature>
<dbReference type="InterPro" id="IPR013162">
    <property type="entry name" value="CD80_C2-set"/>
</dbReference>
<evidence type="ECO:0000313" key="11">
    <source>
        <dbReference type="Proteomes" id="UP000318571"/>
    </source>
</evidence>
<dbReference type="InterPro" id="IPR051275">
    <property type="entry name" value="Cell_adhesion_signaling"/>
</dbReference>
<dbReference type="Proteomes" id="UP000318571">
    <property type="component" value="Chromosome 7"/>
</dbReference>
<keyword evidence="4" id="KW-0325">Glycoprotein</keyword>
<protein>
    <recommendedName>
        <fullName evidence="9">Ig-like domain-containing protein</fullName>
    </recommendedName>
</protein>
<dbReference type="InterPro" id="IPR013783">
    <property type="entry name" value="Ig-like_fold"/>
</dbReference>
<dbReference type="PANTHER" id="PTHR11640">
    <property type="entry name" value="NEPHRIN"/>
    <property type="match status" value="1"/>
</dbReference>
<keyword evidence="2 7" id="KW-0472">Membrane</keyword>
<dbReference type="GO" id="GO:0050839">
    <property type="term" value="F:cell adhesion molecule binding"/>
    <property type="evidence" value="ECO:0007669"/>
    <property type="project" value="TreeGrafter"/>
</dbReference>
<evidence type="ECO:0000256" key="2">
    <source>
        <dbReference type="ARBA" id="ARBA00023136"/>
    </source>
</evidence>
<sequence>MNKTKMEYLSWLVILCLLKTCSAIQGWVEQPEYQEVNPQGSFVLPCVISEKRGQCRWEKDGAPVGLQDSKYEWAGNPDTGDCSLRVLAAELQYDDGVWQCQVTPSSFQNKDALTSEGAQIVIREPPTEIHIQRIGDEGAEVIASAGEELELECIVSGGNPPAQIHWFAHNKEILSGHTQENSRISPEARTWISVSRLTLPVSKSDNGAIIKCLAEHPTLEASLAAQTAITIHYPPSVSIETSSLSNLEDEKDPATLRCTADSNPPATVLWRKEGLNGIFSPDDEINFSPVTRHTADSPSILSVGPSHIVAAQKNKQAVLSCEAEGNPAPRYQWLQKLPTQEVFIRGSQKTLVIDNVTYNHQGEFVCKAMNTINGEERSVQSEPIRVEVSGAPQVMKYEAQHEVRVQNGEDATLEVLFCADPPPKQAWHLGDLGSGSGSNIILAAGTGHGRFIAESARKSDREDCYISVLRINGAHPTDSHTYQLKLSNNHGNDSHIIHLIVRDHVSQESLIAVIVGATLTILLFLLICIYCCKSGKNACCRSSDNSTTKKDFKPTDIESERTDVESTHSSNLSGFPEKSSVIPPDALYSSSNEKLNPHKQYIHDSLFNDSKESLRADMMNITNLNRTQSSSGDLNTSNATHPGRISYNDLCFPKTSNYGSMKKKKHHYNATTQHVGVDCRLNPPNATLYYN</sequence>
<feature type="region of interest" description="Disordered" evidence="6">
    <location>
        <begin position="539"/>
        <end position="578"/>
    </location>
</feature>
<keyword evidence="8" id="KW-0732">Signal</keyword>
<reference evidence="10 11" key="1">
    <citation type="journal article" date="2018" name="Nat. Ecol. Evol.">
        <title>Genomic signatures of mitonuclear coevolution across populations of Tigriopus californicus.</title>
        <authorList>
            <person name="Barreto F.S."/>
            <person name="Watson E.T."/>
            <person name="Lima T.G."/>
            <person name="Willett C.S."/>
            <person name="Edmands S."/>
            <person name="Li W."/>
            <person name="Burton R.S."/>
        </authorList>
    </citation>
    <scope>NUCLEOTIDE SEQUENCE [LARGE SCALE GENOMIC DNA]</scope>
    <source>
        <strain evidence="10 11">San Diego</strain>
    </source>
</reference>
<dbReference type="SMART" id="SM00408">
    <property type="entry name" value="IGc2"/>
    <property type="match status" value="2"/>
</dbReference>
<dbReference type="STRING" id="6832.A0A553P4F1"/>
<comment type="subcellular location">
    <subcellularLocation>
        <location evidence="1">Membrane</location>
        <topology evidence="1">Single-pass type I membrane protein</topology>
    </subcellularLocation>
</comment>
<dbReference type="SMART" id="SM00409">
    <property type="entry name" value="IG"/>
    <property type="match status" value="4"/>
</dbReference>
<organism evidence="10 11">
    <name type="scientific">Tigriopus californicus</name>
    <name type="common">Marine copepod</name>
    <dbReference type="NCBI Taxonomy" id="6832"/>
    <lineage>
        <taxon>Eukaryota</taxon>
        <taxon>Metazoa</taxon>
        <taxon>Ecdysozoa</taxon>
        <taxon>Arthropoda</taxon>
        <taxon>Crustacea</taxon>
        <taxon>Multicrustacea</taxon>
        <taxon>Hexanauplia</taxon>
        <taxon>Copepoda</taxon>
        <taxon>Harpacticoida</taxon>
        <taxon>Harpacticidae</taxon>
        <taxon>Tigriopus</taxon>
    </lineage>
</organism>
<comment type="caution">
    <text evidence="10">The sequence shown here is derived from an EMBL/GenBank/DDBJ whole genome shotgun (WGS) entry which is preliminary data.</text>
</comment>
<name>A0A553P4F1_TIGCA</name>
<dbReference type="InterPro" id="IPR036179">
    <property type="entry name" value="Ig-like_dom_sf"/>
</dbReference>
<dbReference type="InterPro" id="IPR003598">
    <property type="entry name" value="Ig_sub2"/>
</dbReference>
<evidence type="ECO:0000259" key="9">
    <source>
        <dbReference type="PROSITE" id="PS50835"/>
    </source>
</evidence>
<dbReference type="PROSITE" id="PS50835">
    <property type="entry name" value="IG_LIKE"/>
    <property type="match status" value="3"/>
</dbReference>
<dbReference type="Pfam" id="PF08205">
    <property type="entry name" value="C2-set_2"/>
    <property type="match status" value="1"/>
</dbReference>
<feature type="domain" description="Ig-like" evidence="9">
    <location>
        <begin position="235"/>
        <end position="274"/>
    </location>
</feature>
<keyword evidence="11" id="KW-1185">Reference proteome</keyword>
<evidence type="ECO:0000256" key="3">
    <source>
        <dbReference type="ARBA" id="ARBA00023157"/>
    </source>
</evidence>
<dbReference type="InterPro" id="IPR003599">
    <property type="entry name" value="Ig_sub"/>
</dbReference>
<dbReference type="EMBL" id="VCGU01000008">
    <property type="protein sequence ID" value="TRY72566.1"/>
    <property type="molecule type" value="Genomic_DNA"/>
</dbReference>
<dbReference type="GO" id="GO:0098609">
    <property type="term" value="P:cell-cell adhesion"/>
    <property type="evidence" value="ECO:0007669"/>
    <property type="project" value="TreeGrafter"/>
</dbReference>
<evidence type="ECO:0000256" key="1">
    <source>
        <dbReference type="ARBA" id="ARBA00004479"/>
    </source>
</evidence>
<feature type="signal peptide" evidence="8">
    <location>
        <begin position="1"/>
        <end position="23"/>
    </location>
</feature>
<feature type="transmembrane region" description="Helical" evidence="7">
    <location>
        <begin position="510"/>
        <end position="532"/>
    </location>
</feature>
<gene>
    <name evidence="10" type="ORF">TCAL_06514</name>
</gene>
<feature type="compositionally biased region" description="Basic and acidic residues" evidence="6">
    <location>
        <begin position="547"/>
        <end position="566"/>
    </location>
</feature>
<keyword evidence="3" id="KW-1015">Disulfide bond</keyword>
<evidence type="ECO:0000313" key="10">
    <source>
        <dbReference type="EMBL" id="TRY72566.1"/>
    </source>
</evidence>
<keyword evidence="7" id="KW-0812">Transmembrane</keyword>
<evidence type="ECO:0000256" key="5">
    <source>
        <dbReference type="ARBA" id="ARBA00023319"/>
    </source>
</evidence>
<dbReference type="GO" id="GO:0005886">
    <property type="term" value="C:plasma membrane"/>
    <property type="evidence" value="ECO:0007669"/>
    <property type="project" value="TreeGrafter"/>
</dbReference>
<keyword evidence="7" id="KW-1133">Transmembrane helix</keyword>
<dbReference type="CDD" id="cd00096">
    <property type="entry name" value="Ig"/>
    <property type="match status" value="1"/>
</dbReference>
<dbReference type="GO" id="GO:0005911">
    <property type="term" value="C:cell-cell junction"/>
    <property type="evidence" value="ECO:0007669"/>
    <property type="project" value="TreeGrafter"/>
</dbReference>
<feature type="domain" description="Ig-like" evidence="9">
    <location>
        <begin position="298"/>
        <end position="380"/>
    </location>
</feature>
<evidence type="ECO:0000256" key="6">
    <source>
        <dbReference type="SAM" id="MobiDB-lite"/>
    </source>
</evidence>
<evidence type="ECO:0000256" key="4">
    <source>
        <dbReference type="ARBA" id="ARBA00023180"/>
    </source>
</evidence>
<evidence type="ECO:0000256" key="7">
    <source>
        <dbReference type="SAM" id="Phobius"/>
    </source>
</evidence>
<feature type="domain" description="Ig-like" evidence="9">
    <location>
        <begin position="125"/>
        <end position="230"/>
    </location>
</feature>
<dbReference type="OMA" id="VLDPHIQ"/>
<dbReference type="PANTHER" id="PTHR11640:SF154">
    <property type="entry name" value="IRREGULAR CHIASM C-ROUGHEST PROTEIN-LIKE PROTEIN"/>
    <property type="match status" value="1"/>
</dbReference>
<dbReference type="InterPro" id="IPR007110">
    <property type="entry name" value="Ig-like_dom"/>
</dbReference>
<dbReference type="Pfam" id="PF13927">
    <property type="entry name" value="Ig_3"/>
    <property type="match status" value="1"/>
</dbReference>
<evidence type="ECO:0000256" key="8">
    <source>
        <dbReference type="SAM" id="SignalP"/>
    </source>
</evidence>
<keyword evidence="5" id="KW-0393">Immunoglobulin domain</keyword>
<dbReference type="AlphaFoldDB" id="A0A553P4F1"/>